<protein>
    <recommendedName>
        <fullName evidence="3">COP9 signalosome complex subunit 12</fullName>
    </recommendedName>
</protein>
<keyword evidence="2" id="KW-1185">Reference proteome</keyword>
<evidence type="ECO:0008006" key="3">
    <source>
        <dbReference type="Google" id="ProtNLM"/>
    </source>
</evidence>
<comment type="caution">
    <text evidence="1">The sequence shown here is derived from an EMBL/GenBank/DDBJ whole genome shotgun (WGS) entry which is preliminary data.</text>
</comment>
<evidence type="ECO:0000313" key="1">
    <source>
        <dbReference type="EMBL" id="KAL1310782.1"/>
    </source>
</evidence>
<dbReference type="InterPro" id="IPR045114">
    <property type="entry name" value="Csn12-like"/>
</dbReference>
<gene>
    <name evidence="1" type="ORF">AAFC00_001027</name>
</gene>
<dbReference type="PANTHER" id="PTHR12732:SF8">
    <property type="entry name" value="NUCLEAR MRNA EXPORT PROTEIN THP1"/>
    <property type="match status" value="1"/>
</dbReference>
<dbReference type="RefSeq" id="XP_069203631.1">
    <property type="nucleotide sequence ID" value="XM_069340160.1"/>
</dbReference>
<reference evidence="1 2" key="1">
    <citation type="submission" date="2024-07" db="EMBL/GenBank/DDBJ databases">
        <title>Draft sequence of the Neodothiora populina.</title>
        <authorList>
            <person name="Drown D.D."/>
            <person name="Schuette U.S."/>
            <person name="Buechlein A.B."/>
            <person name="Rusch D.R."/>
            <person name="Winton L.W."/>
            <person name="Adams G.A."/>
        </authorList>
    </citation>
    <scope>NUCLEOTIDE SEQUENCE [LARGE SCALE GENOMIC DNA]</scope>
    <source>
        <strain evidence="1 2">CPC 39397</strain>
    </source>
</reference>
<dbReference type="EMBL" id="JBFMKM010000003">
    <property type="protein sequence ID" value="KAL1310782.1"/>
    <property type="molecule type" value="Genomic_DNA"/>
</dbReference>
<organism evidence="1 2">
    <name type="scientific">Neodothiora populina</name>
    <dbReference type="NCBI Taxonomy" id="2781224"/>
    <lineage>
        <taxon>Eukaryota</taxon>
        <taxon>Fungi</taxon>
        <taxon>Dikarya</taxon>
        <taxon>Ascomycota</taxon>
        <taxon>Pezizomycotina</taxon>
        <taxon>Dothideomycetes</taxon>
        <taxon>Dothideomycetidae</taxon>
        <taxon>Dothideales</taxon>
        <taxon>Dothioraceae</taxon>
        <taxon>Neodothiora</taxon>
    </lineage>
</organism>
<sequence>MSTQSIPTTLTFLSEISSLITRKDAAQIAQFLIIEPPYSSSYEQIIAELRRAYPRSSPSSSFASGSTSSDDALESVVSSRLAGAVSADADGAGPSWNAFVKFMGVYLAFLRDVDVGNLLETYNLLSDLLQKANSALSHQTNGYLILPTVVQYSRVLSRLAIGLDKQPHLIAHLIPKSSGEDGGPRETLPERAANILRQAFVICLNDRSGAGTGGLNSSTRRPEGKRRGIYTIANLCLRILFACHKTRGCAQIFENIYNQSPPLNSYPKSERVTYLYYLGRFLWGNGHVYRAQKTLQQAWNECNVQCASSQGRLILIYLIAANLICGRFPSAQLLSHPSAQGVRDHFEPLCRYIAQGDLCSFRRHLDVGSAHYAWFSHYRLDLQLWNRCEVLVWRSLVRKTFLISGDPGDPSTRKAPTVDLNVVLTLFYWQERKYVTPPGQMQPNVYVDPDFAGSEDMQETEEQAALVLPDMTSIFSKMSALIHQEFLNGYLSFSRRKLAIQGARVKGALAAGFPNIWEAVEKRCNADGDGDEIPGWKVEDAANRKRKMMGAGAGAKAGGAFGPGMVVNLSGARPAGASPFG</sequence>
<accession>A0ABR3PMK8</accession>
<dbReference type="SMART" id="SM00753">
    <property type="entry name" value="PAM"/>
    <property type="match status" value="1"/>
</dbReference>
<dbReference type="PANTHER" id="PTHR12732">
    <property type="entry name" value="UNCHARACTERIZED PROTEASOME COMPONENT REGION PCI-CONTAINING"/>
    <property type="match status" value="1"/>
</dbReference>
<evidence type="ECO:0000313" key="2">
    <source>
        <dbReference type="Proteomes" id="UP001562354"/>
    </source>
</evidence>
<proteinExistence type="predicted"/>
<name>A0ABR3PMK8_9PEZI</name>
<dbReference type="Proteomes" id="UP001562354">
    <property type="component" value="Unassembled WGS sequence"/>
</dbReference>
<dbReference type="GeneID" id="95974730"/>